<dbReference type="CDD" id="cd00170">
    <property type="entry name" value="SEC14"/>
    <property type="match status" value="1"/>
</dbReference>
<keyword evidence="6" id="KW-0472">Membrane</keyword>
<comment type="subcellular location">
    <subcellularLocation>
        <location evidence="1">Cell membrane</location>
        <topology evidence="1">Peripheral membrane protein</topology>
    </subcellularLocation>
    <subcellularLocation>
        <location evidence="2">Golgi apparatus membrane</location>
        <topology evidence="2">Peripheral membrane protein</topology>
    </subcellularLocation>
</comment>
<evidence type="ECO:0000313" key="9">
    <source>
        <dbReference type="Proteomes" id="UP001055439"/>
    </source>
</evidence>
<accession>A0A9E7KPW0</accession>
<evidence type="ECO:0000256" key="4">
    <source>
        <dbReference type="ARBA" id="ARBA00038020"/>
    </source>
</evidence>
<name>A0A9E7KPW0_9LILI</name>
<dbReference type="InterPro" id="IPR001251">
    <property type="entry name" value="CRAL-TRIO_dom"/>
</dbReference>
<feature type="region of interest" description="Disordered" evidence="5">
    <location>
        <begin position="713"/>
        <end position="733"/>
    </location>
</feature>
<dbReference type="Proteomes" id="UP001055439">
    <property type="component" value="Chromosome 8"/>
</dbReference>
<dbReference type="EMBL" id="CP097510">
    <property type="protein sequence ID" value="URE23524.1"/>
    <property type="molecule type" value="Genomic_DNA"/>
</dbReference>
<dbReference type="InterPro" id="IPR011074">
    <property type="entry name" value="CRAL/TRIO_N_dom"/>
</dbReference>
<evidence type="ECO:0000259" key="7">
    <source>
        <dbReference type="PROSITE" id="PS50191"/>
    </source>
</evidence>
<evidence type="ECO:0000256" key="1">
    <source>
        <dbReference type="ARBA" id="ARBA00004202"/>
    </source>
</evidence>
<dbReference type="InterPro" id="IPR036273">
    <property type="entry name" value="CRAL/TRIO_N_dom_sf"/>
</dbReference>
<evidence type="ECO:0000256" key="5">
    <source>
        <dbReference type="SAM" id="MobiDB-lite"/>
    </source>
</evidence>
<sequence>MQRYCGSRERRLRVGVVAPNSYLNRAVLCVLQISRCELLADRPHSFLQGRARVSTTTIVVASTPFSLFLPPAAHQIKEDGQALTTKEQWKAAQRDPLARINVKGTFISHNVFAPLWKSPAHALGCRWETKWWVPRAWRSWSISSPITHSVIGGRKCCGSRWCRVVRLSVARLRAWNNIEGPLSPTLLEHRPNPTRSPTRASVGEDVVGPASIDRCAFVRILLAWNNMDAHSSRTMFSHSLEFTRRHTRSSIGHETVDPTAVEWRAPLRFLVCLSISASLLFFLVFLFSHLLQVIHSALARSIYSPIAPWIPSRGRQEDEEEEEDLELAIRVGSEREREIDEEEMIASSSRSSPSDGARKRGRGKRVDSSATAAASACDWTDASSEEEERAVGAFRTALIDRNLLPARHDDYHTMKRFLKARGFNIEKAIRMWSEMLQWRMDFGADTILQDFVFSELDEVLCYYPHGFHGVDKDGRPVYIERLGMVDPNKLLTVTTVERFIKYHVQVIEKILSERYPACSLAAKKHIDTMTTILDVQGVNWMSVGKLARDVVLRIQKIDSDNYPEILHKLFIVNAGSGFRLLWNTIKGLIDPRTTAKIVVLGDRYQNTLLELIEMSQLPDFLGGSCTCSNEGGCLKSNKGPWSDPQFMDAVHSGITSSRNRNNSIDEKKLTHQVAMYKNSNIQLKLDSKNAVSPTQSIPLLDTQTNPVYENCSPIRTNEHMPSNRSATRTKLRNRPGGGSVDKFLVLVIEAVSKIIMKLLAVLYVFCRLPNVVVNVRSSDHHRLDPANANSMNHLTRHDVPEDCILQFLERLQKLEELVTEINRKPTRIPEEKDIMIRESLSRIQSIEHDLQKTKDVVKVTSQKQIELEESLDILRETASQVKSCWFKDCKYIPGGTSEDSF</sequence>
<evidence type="ECO:0000256" key="2">
    <source>
        <dbReference type="ARBA" id="ARBA00004395"/>
    </source>
</evidence>
<dbReference type="PANTHER" id="PTHR45657:SF43">
    <property type="entry name" value="PHOSPHATIDYLINOSITOL_PHOSPHATIDYLCHOLINE TRANSFER PROTEIN SFH9"/>
    <property type="match status" value="1"/>
</dbReference>
<evidence type="ECO:0000256" key="6">
    <source>
        <dbReference type="SAM" id="Phobius"/>
    </source>
</evidence>
<proteinExistence type="inferred from homology"/>
<feature type="region of interest" description="Disordered" evidence="5">
    <location>
        <begin position="313"/>
        <end position="367"/>
    </location>
</feature>
<gene>
    <name evidence="8" type="ORF">MUK42_06134</name>
</gene>
<dbReference type="PROSITE" id="PS50191">
    <property type="entry name" value="CRAL_TRIO"/>
    <property type="match status" value="1"/>
</dbReference>
<dbReference type="InterPro" id="IPR051026">
    <property type="entry name" value="PI/PC_transfer"/>
</dbReference>
<evidence type="ECO:0000256" key="3">
    <source>
        <dbReference type="ARBA" id="ARBA00023034"/>
    </source>
</evidence>
<feature type="compositionally biased region" description="Polar residues" evidence="5">
    <location>
        <begin position="713"/>
        <end position="726"/>
    </location>
</feature>
<keyword evidence="6" id="KW-1133">Transmembrane helix</keyword>
<feature type="domain" description="CRAL-TRIO" evidence="7">
    <location>
        <begin position="455"/>
        <end position="629"/>
    </location>
</feature>
<dbReference type="SUPFAM" id="SSF52087">
    <property type="entry name" value="CRAL/TRIO domain"/>
    <property type="match status" value="1"/>
</dbReference>
<dbReference type="GO" id="GO:0000139">
    <property type="term" value="C:Golgi membrane"/>
    <property type="evidence" value="ECO:0007669"/>
    <property type="project" value="UniProtKB-SubCell"/>
</dbReference>
<organism evidence="8 9">
    <name type="scientific">Musa troglodytarum</name>
    <name type="common">fe'i banana</name>
    <dbReference type="NCBI Taxonomy" id="320322"/>
    <lineage>
        <taxon>Eukaryota</taxon>
        <taxon>Viridiplantae</taxon>
        <taxon>Streptophyta</taxon>
        <taxon>Embryophyta</taxon>
        <taxon>Tracheophyta</taxon>
        <taxon>Spermatophyta</taxon>
        <taxon>Magnoliopsida</taxon>
        <taxon>Liliopsida</taxon>
        <taxon>Zingiberales</taxon>
        <taxon>Musaceae</taxon>
        <taxon>Musa</taxon>
    </lineage>
</organism>
<dbReference type="AlphaFoldDB" id="A0A9E7KPW0"/>
<reference evidence="8" key="1">
    <citation type="submission" date="2022-05" db="EMBL/GenBank/DDBJ databases">
        <title>The Musa troglodytarum L. genome provides insights into the mechanism of non-climacteric behaviour and enrichment of carotenoids.</title>
        <authorList>
            <person name="Wang J."/>
        </authorList>
    </citation>
    <scope>NUCLEOTIDE SEQUENCE</scope>
    <source>
        <tissue evidence="8">Leaf</tissue>
    </source>
</reference>
<keyword evidence="9" id="KW-1185">Reference proteome</keyword>
<dbReference type="Pfam" id="PF00650">
    <property type="entry name" value="CRAL_TRIO"/>
    <property type="match status" value="1"/>
</dbReference>
<protein>
    <submittedName>
        <fullName evidence="8">CRAL/TRIO, N-terminal domain</fullName>
    </submittedName>
</protein>
<dbReference type="OrthoDB" id="1434354at2759"/>
<keyword evidence="6" id="KW-0812">Transmembrane</keyword>
<dbReference type="Gene3D" id="3.40.525.10">
    <property type="entry name" value="CRAL-TRIO lipid binding domain"/>
    <property type="match status" value="1"/>
</dbReference>
<keyword evidence="3" id="KW-0333">Golgi apparatus</keyword>
<dbReference type="PANTHER" id="PTHR45657">
    <property type="entry name" value="CRAL-TRIO DOMAIN-CONTAINING PROTEIN YKL091C-RELATED"/>
    <property type="match status" value="1"/>
</dbReference>
<dbReference type="SMART" id="SM00516">
    <property type="entry name" value="SEC14"/>
    <property type="match status" value="1"/>
</dbReference>
<dbReference type="GO" id="GO:0005886">
    <property type="term" value="C:plasma membrane"/>
    <property type="evidence" value="ECO:0007669"/>
    <property type="project" value="UniProtKB-SubCell"/>
</dbReference>
<dbReference type="InterPro" id="IPR036865">
    <property type="entry name" value="CRAL-TRIO_dom_sf"/>
</dbReference>
<comment type="similarity">
    <text evidence="4">Belongs to the SFH family.</text>
</comment>
<evidence type="ECO:0000313" key="8">
    <source>
        <dbReference type="EMBL" id="URE23524.1"/>
    </source>
</evidence>
<feature type="transmembrane region" description="Helical" evidence="6">
    <location>
        <begin position="269"/>
        <end position="291"/>
    </location>
</feature>
<dbReference type="SUPFAM" id="SSF46938">
    <property type="entry name" value="CRAL/TRIO N-terminal domain"/>
    <property type="match status" value="1"/>
</dbReference>
<dbReference type="Gene3D" id="1.10.8.20">
    <property type="entry name" value="N-terminal domain of phosphatidylinositol transfer protein sec14p"/>
    <property type="match status" value="1"/>
</dbReference>
<dbReference type="SMART" id="SM01100">
    <property type="entry name" value="CRAL_TRIO_N"/>
    <property type="match status" value="1"/>
</dbReference>
<feature type="compositionally biased region" description="Acidic residues" evidence="5">
    <location>
        <begin position="317"/>
        <end position="326"/>
    </location>
</feature>